<keyword evidence="1" id="KW-1133">Transmembrane helix</keyword>
<comment type="caution">
    <text evidence="2">The sequence shown here is derived from an EMBL/GenBank/DDBJ whole genome shotgun (WGS) entry which is preliminary data.</text>
</comment>
<keyword evidence="1" id="KW-0472">Membrane</keyword>
<accession>A0ABU6KFC2</accession>
<protein>
    <recommendedName>
        <fullName evidence="4">Ferric oxidoreductase domain-containing protein</fullName>
    </recommendedName>
</protein>
<feature type="transmembrane region" description="Helical" evidence="1">
    <location>
        <begin position="5"/>
        <end position="20"/>
    </location>
</feature>
<dbReference type="Proteomes" id="UP001335737">
    <property type="component" value="Unassembled WGS sequence"/>
</dbReference>
<dbReference type="EMBL" id="JARZFX010000002">
    <property type="protein sequence ID" value="MEC5423124.1"/>
    <property type="molecule type" value="Genomic_DNA"/>
</dbReference>
<gene>
    <name evidence="2" type="ORF">QGM71_06370</name>
</gene>
<proteinExistence type="predicted"/>
<feature type="transmembrane region" description="Helical" evidence="1">
    <location>
        <begin position="76"/>
        <end position="97"/>
    </location>
</feature>
<organism evidence="2 3">
    <name type="scientific">Virgibacillus tibetensis</name>
    <dbReference type="NCBI Taxonomy" id="3042313"/>
    <lineage>
        <taxon>Bacteria</taxon>
        <taxon>Bacillati</taxon>
        <taxon>Bacillota</taxon>
        <taxon>Bacilli</taxon>
        <taxon>Bacillales</taxon>
        <taxon>Bacillaceae</taxon>
        <taxon>Virgibacillus</taxon>
    </lineage>
</organism>
<name>A0ABU6KFC2_9BACI</name>
<evidence type="ECO:0008006" key="4">
    <source>
        <dbReference type="Google" id="ProtNLM"/>
    </source>
</evidence>
<dbReference type="RefSeq" id="WP_327606688.1">
    <property type="nucleotide sequence ID" value="NZ_JARZFX010000002.1"/>
</dbReference>
<evidence type="ECO:0000256" key="1">
    <source>
        <dbReference type="SAM" id="Phobius"/>
    </source>
</evidence>
<evidence type="ECO:0000313" key="3">
    <source>
        <dbReference type="Proteomes" id="UP001335737"/>
    </source>
</evidence>
<keyword evidence="3" id="KW-1185">Reference proteome</keyword>
<evidence type="ECO:0000313" key="2">
    <source>
        <dbReference type="EMBL" id="MEC5423124.1"/>
    </source>
</evidence>
<feature type="transmembrane region" description="Helical" evidence="1">
    <location>
        <begin position="109"/>
        <end position="128"/>
    </location>
</feature>
<reference evidence="2 3" key="1">
    <citation type="journal article" date="2024" name="Int. J. Syst. Evol. Microbiol.">
        <title>Virgibacillus tibetensis sp. nov., isolated from salt lake on the Tibetan Plateau of China.</title>
        <authorList>
            <person name="Phurbu D."/>
            <person name="Liu Z.-X."/>
            <person name="Wang R."/>
            <person name="Zheng Y.-Y."/>
            <person name="Liu H.-C."/>
            <person name="Zhou Y.-G."/>
            <person name="Yu Y.-J."/>
            <person name="Li A.-H."/>
        </authorList>
    </citation>
    <scope>NUCLEOTIDE SEQUENCE [LARGE SCALE GENOMIC DNA]</scope>
    <source>
        <strain evidence="2 3">C22-A2</strain>
    </source>
</reference>
<keyword evidence="1" id="KW-0812">Transmembrane</keyword>
<feature type="transmembrane region" description="Helical" evidence="1">
    <location>
        <begin position="32"/>
        <end position="55"/>
    </location>
</feature>
<feature type="transmembrane region" description="Helical" evidence="1">
    <location>
        <begin position="140"/>
        <end position="157"/>
    </location>
</feature>
<sequence>MNKWFYFNFFVIVLAAWNLINKQLFSNFQPHLLFGTVGLVFILFNWTRHAVFSTIRSSSDRNKKIRFANLSKKVLPFHRWIGTSALIFIGIHAAFVINTYGFQWQNMKLASGILTALVLSGVVITGWMRRIRPSGRKRMAHLRLGIVMFFLVLMHLIL</sequence>